<evidence type="ECO:0000313" key="1">
    <source>
        <dbReference type="EMBL" id="MBX44483.1"/>
    </source>
</evidence>
<name>A0A2P2NPS8_RHIMU</name>
<proteinExistence type="predicted"/>
<reference evidence="1" key="1">
    <citation type="submission" date="2018-02" db="EMBL/GenBank/DDBJ databases">
        <title>Rhizophora mucronata_Transcriptome.</title>
        <authorList>
            <person name="Meera S.P."/>
            <person name="Sreeshan A."/>
            <person name="Augustine A."/>
        </authorList>
    </citation>
    <scope>NUCLEOTIDE SEQUENCE</scope>
    <source>
        <tissue evidence="1">Leaf</tissue>
    </source>
</reference>
<protein>
    <submittedName>
        <fullName evidence="1">Uncharacterized protein</fullName>
    </submittedName>
</protein>
<sequence length="89" mass="10578">MNWIYSSTSDINWSHNDKFSWIHKCPLNMVLIYESQERVLKLLLECRYLITGRGNEYNELKSVEVTVKFHCLGNFFLHSGDTDISRKYT</sequence>
<organism evidence="1">
    <name type="scientific">Rhizophora mucronata</name>
    <name type="common">Asiatic mangrove</name>
    <dbReference type="NCBI Taxonomy" id="61149"/>
    <lineage>
        <taxon>Eukaryota</taxon>
        <taxon>Viridiplantae</taxon>
        <taxon>Streptophyta</taxon>
        <taxon>Embryophyta</taxon>
        <taxon>Tracheophyta</taxon>
        <taxon>Spermatophyta</taxon>
        <taxon>Magnoliopsida</taxon>
        <taxon>eudicotyledons</taxon>
        <taxon>Gunneridae</taxon>
        <taxon>Pentapetalae</taxon>
        <taxon>rosids</taxon>
        <taxon>fabids</taxon>
        <taxon>Malpighiales</taxon>
        <taxon>Rhizophoraceae</taxon>
        <taxon>Rhizophora</taxon>
    </lineage>
</organism>
<dbReference type="EMBL" id="GGEC01063999">
    <property type="protein sequence ID" value="MBX44483.1"/>
    <property type="molecule type" value="Transcribed_RNA"/>
</dbReference>
<dbReference type="AlphaFoldDB" id="A0A2P2NPS8"/>
<accession>A0A2P2NPS8</accession>